<dbReference type="PROSITE" id="PS51352">
    <property type="entry name" value="THIOREDOXIN_2"/>
    <property type="match status" value="1"/>
</dbReference>
<evidence type="ECO:0000259" key="1">
    <source>
        <dbReference type="PROSITE" id="PS51352"/>
    </source>
</evidence>
<dbReference type="GO" id="GO:0004791">
    <property type="term" value="F:thioredoxin-disulfide reductase (NADPH) activity"/>
    <property type="evidence" value="ECO:0007669"/>
    <property type="project" value="TreeGrafter"/>
</dbReference>
<reference evidence="3" key="1">
    <citation type="journal article" date="2023" name="Commun. Biol.">
        <title>Genome analysis of Parmales, the sister group of diatoms, reveals the evolutionary specialization of diatoms from phago-mixotrophs to photoautotrophs.</title>
        <authorList>
            <person name="Ban H."/>
            <person name="Sato S."/>
            <person name="Yoshikawa S."/>
            <person name="Yamada K."/>
            <person name="Nakamura Y."/>
            <person name="Ichinomiya M."/>
            <person name="Sato N."/>
            <person name="Blanc-Mathieu R."/>
            <person name="Endo H."/>
            <person name="Kuwata A."/>
            <person name="Ogata H."/>
        </authorList>
    </citation>
    <scope>NUCLEOTIDE SEQUENCE [LARGE SCALE GENOMIC DNA]</scope>
    <source>
        <strain evidence="3">NIES 3699</strain>
    </source>
</reference>
<dbReference type="Gene3D" id="2.20.25.10">
    <property type="match status" value="1"/>
</dbReference>
<dbReference type="PANTHER" id="PTHR46472">
    <property type="entry name" value="NUCLEOREDOXIN"/>
    <property type="match status" value="1"/>
</dbReference>
<dbReference type="EMBL" id="BRXX01000351">
    <property type="protein sequence ID" value="GMI06624.1"/>
    <property type="molecule type" value="Genomic_DNA"/>
</dbReference>
<dbReference type="SUPFAM" id="SSF54001">
    <property type="entry name" value="Cysteine proteinases"/>
    <property type="match status" value="1"/>
</dbReference>
<dbReference type="InterPro" id="IPR038765">
    <property type="entry name" value="Papain-like_cys_pep_sf"/>
</dbReference>
<keyword evidence="3" id="KW-1185">Reference proteome</keyword>
<feature type="domain" description="Thioredoxin" evidence="1">
    <location>
        <begin position="633"/>
        <end position="778"/>
    </location>
</feature>
<evidence type="ECO:0000313" key="2">
    <source>
        <dbReference type="EMBL" id="GMI06624.1"/>
    </source>
</evidence>
<dbReference type="InterPro" id="IPR013766">
    <property type="entry name" value="Thioredoxin_domain"/>
</dbReference>
<gene>
    <name evidence="2" type="ORF">TrVE_jg7946</name>
</gene>
<dbReference type="Pfam" id="PF01841">
    <property type="entry name" value="Transglut_core"/>
    <property type="match status" value="1"/>
</dbReference>
<accession>A0A9W7F7X9</accession>
<dbReference type="Gene3D" id="1.20.58.2190">
    <property type="match status" value="1"/>
</dbReference>
<dbReference type="InterPro" id="IPR017937">
    <property type="entry name" value="Thioredoxin_CS"/>
</dbReference>
<dbReference type="SUPFAM" id="SSF143503">
    <property type="entry name" value="PUG domain-like"/>
    <property type="match status" value="1"/>
</dbReference>
<comment type="caution">
    <text evidence="2">The sequence shown here is derived from an EMBL/GenBank/DDBJ whole genome shotgun (WGS) entry which is preliminary data.</text>
</comment>
<dbReference type="InterPro" id="IPR012336">
    <property type="entry name" value="Thioredoxin-like_fold"/>
</dbReference>
<proteinExistence type="predicted"/>
<dbReference type="InterPro" id="IPR036339">
    <property type="entry name" value="PUB-like_dom_sf"/>
</dbReference>
<dbReference type="SUPFAM" id="SSF52833">
    <property type="entry name" value="Thioredoxin-like"/>
    <property type="match status" value="1"/>
</dbReference>
<dbReference type="InterPro" id="IPR036249">
    <property type="entry name" value="Thioredoxin-like_sf"/>
</dbReference>
<dbReference type="Proteomes" id="UP001165160">
    <property type="component" value="Unassembled WGS sequence"/>
</dbReference>
<name>A0A9W7F7X9_9STRA</name>
<dbReference type="AlphaFoldDB" id="A0A9W7F7X9"/>
<sequence>MDSTDLSRKIGSLPATVKQYEDPSLQAFARSLIPAHLFRCEPAGAGAACPVVGNACRTNTSVHFDFNYLGEEFSPSCGQVDDDFAMSLVRWFKFGFFKWYKPRCASCDRGGPDIESIGVVGPQTEIEKRGKASRVEVYRCKLCKGEFRFPRFNDVRTLLTEGVGRQGRCGEFANAFTCILRSVGFEARYVLDLTDHVWCEYWSEKLDRWVHIDPCEAKVDGAGIYEKGWGKKLNYVFGASRDEIVDITGKYSRTMQSLEMKARREACPELMLEEIIYRIDYDHKTKAKVDANRRTELGRRRHKERAAMAEQQGKVWGDLARINVGRQTGSVEWRRIRGELGANPQAKSGGNLIYSRTFDAPVYQPAFSSPTATIVAVKPNLNLPDKYSKVPFYNRSAIAVEGAECCVGIPGLNVVVIHPVAHTILGARSFELMRRKDGDTADDSQALESFKTFVGEAFKHLIVAVVTVSGVSSPSPELVLFLKELFKVDVSEYKAFGLVAKPGSGTVAFTKGADLTVAVDRPGWKGGWDWMKLKGFVSGKPLHHVSASEVKSVVESNNNKYVGYTNVTNSDKAFALGNSSFPLHFHEGSSVTTFLRVPKPLKVADEGGGGGAAVASPTFVKIEKFIEILGPTLLNRENATVGTAEALKKTKMVLLYFSASWCPPCRRFTPLLIDFYNGRVPPVDDSDDVEIVYVPGDRSEAEFREYYGKMPWLSVPFGSDGSGSAINRLASMRFGVRGIPTLICLDFEAKVVSKTARDDVAAHPDPDECIGVWSSLLDLDYYDSVSDSFGAKRALEEKEVERELELFNKPEPKQKPARKELLKCKIKEIFGELKISGVSPNKAAARAIKEATAFVDELEKSEVPWFTVVREPDPAAARTPWEKLVAENKWEDVEEMISTLVKYLENCAKSVSTAKFRAVKSSNAIFSQNVLARMHSAEFLVHELGLDCYFNERFGDIALGISRDLNVDQVIAKLRDLELQQRKGTA</sequence>
<dbReference type="GO" id="GO:0030178">
    <property type="term" value="P:negative regulation of Wnt signaling pathway"/>
    <property type="evidence" value="ECO:0007669"/>
    <property type="project" value="TreeGrafter"/>
</dbReference>
<dbReference type="GO" id="GO:0005634">
    <property type="term" value="C:nucleus"/>
    <property type="evidence" value="ECO:0007669"/>
    <property type="project" value="TreeGrafter"/>
</dbReference>
<dbReference type="PANTHER" id="PTHR46472:SF1">
    <property type="entry name" value="NUCLEOREDOXIN"/>
    <property type="match status" value="1"/>
</dbReference>
<dbReference type="Gene3D" id="3.10.620.30">
    <property type="match status" value="1"/>
</dbReference>
<organism evidence="2 3">
    <name type="scientific">Triparma verrucosa</name>
    <dbReference type="NCBI Taxonomy" id="1606542"/>
    <lineage>
        <taxon>Eukaryota</taxon>
        <taxon>Sar</taxon>
        <taxon>Stramenopiles</taxon>
        <taxon>Ochrophyta</taxon>
        <taxon>Bolidophyceae</taxon>
        <taxon>Parmales</taxon>
        <taxon>Triparmaceae</taxon>
        <taxon>Triparma</taxon>
    </lineage>
</organism>
<dbReference type="InterPro" id="IPR002931">
    <property type="entry name" value="Transglutaminase-like"/>
</dbReference>
<dbReference type="PROSITE" id="PS00194">
    <property type="entry name" value="THIOREDOXIN_1"/>
    <property type="match status" value="1"/>
</dbReference>
<dbReference type="GO" id="GO:0031397">
    <property type="term" value="P:negative regulation of protein ubiquitination"/>
    <property type="evidence" value="ECO:0007669"/>
    <property type="project" value="TreeGrafter"/>
</dbReference>
<protein>
    <recommendedName>
        <fullName evidence="1">Thioredoxin domain-containing protein</fullName>
    </recommendedName>
</protein>
<dbReference type="Pfam" id="PF13905">
    <property type="entry name" value="Thioredoxin_8"/>
    <property type="match status" value="1"/>
</dbReference>
<dbReference type="SMART" id="SM00460">
    <property type="entry name" value="TGc"/>
    <property type="match status" value="1"/>
</dbReference>
<dbReference type="Gene3D" id="3.40.30.10">
    <property type="entry name" value="Glutaredoxin"/>
    <property type="match status" value="1"/>
</dbReference>
<evidence type="ECO:0000313" key="3">
    <source>
        <dbReference type="Proteomes" id="UP001165160"/>
    </source>
</evidence>